<evidence type="ECO:0000256" key="1">
    <source>
        <dbReference type="ARBA" id="ARBA00001947"/>
    </source>
</evidence>
<feature type="domain" description="PDZ" evidence="12">
    <location>
        <begin position="211"/>
        <end position="275"/>
    </location>
</feature>
<dbReference type="GO" id="GO:0046872">
    <property type="term" value="F:metal ion binding"/>
    <property type="evidence" value="ECO:0007669"/>
    <property type="project" value="UniProtKB-KW"/>
</dbReference>
<dbReference type="InterPro" id="IPR001478">
    <property type="entry name" value="PDZ"/>
</dbReference>
<keyword evidence="11" id="KW-0479">Metal-binding</keyword>
<dbReference type="InterPro" id="IPR008915">
    <property type="entry name" value="Peptidase_M50"/>
</dbReference>
<evidence type="ECO:0000256" key="7">
    <source>
        <dbReference type="ARBA" id="ARBA00022833"/>
    </source>
</evidence>
<name>A0A1I1KGH9_9FLAO</name>
<evidence type="ECO:0000256" key="10">
    <source>
        <dbReference type="ARBA" id="ARBA00023136"/>
    </source>
</evidence>
<reference evidence="14" key="1">
    <citation type="submission" date="2016-10" db="EMBL/GenBank/DDBJ databases">
        <authorList>
            <person name="Varghese N."/>
            <person name="Submissions S."/>
        </authorList>
    </citation>
    <scope>NUCLEOTIDE SEQUENCE [LARGE SCALE GENOMIC DNA]</scope>
    <source>
        <strain evidence="14">CGMCC 1.10370</strain>
    </source>
</reference>
<dbReference type="NCBIfam" id="TIGR00054">
    <property type="entry name" value="RIP metalloprotease RseP"/>
    <property type="match status" value="1"/>
</dbReference>
<evidence type="ECO:0000256" key="9">
    <source>
        <dbReference type="ARBA" id="ARBA00023049"/>
    </source>
</evidence>
<evidence type="ECO:0000313" key="14">
    <source>
        <dbReference type="Proteomes" id="UP000199672"/>
    </source>
</evidence>
<dbReference type="RefSeq" id="WP_091490442.1">
    <property type="nucleotide sequence ID" value="NZ_FOMH01000001.1"/>
</dbReference>
<evidence type="ECO:0000256" key="2">
    <source>
        <dbReference type="ARBA" id="ARBA00004141"/>
    </source>
</evidence>
<dbReference type="EMBL" id="FOMH01000001">
    <property type="protein sequence ID" value="SFC59929.1"/>
    <property type="molecule type" value="Genomic_DNA"/>
</dbReference>
<evidence type="ECO:0000256" key="6">
    <source>
        <dbReference type="ARBA" id="ARBA00022801"/>
    </source>
</evidence>
<keyword evidence="10 11" id="KW-0472">Membrane</keyword>
<organism evidence="13 14">
    <name type="scientific">Flavobacterium phragmitis</name>
    <dbReference type="NCBI Taxonomy" id="739143"/>
    <lineage>
        <taxon>Bacteria</taxon>
        <taxon>Pseudomonadati</taxon>
        <taxon>Bacteroidota</taxon>
        <taxon>Flavobacteriia</taxon>
        <taxon>Flavobacteriales</taxon>
        <taxon>Flavobacteriaceae</taxon>
        <taxon>Flavobacterium</taxon>
    </lineage>
</organism>
<accession>A0A1I1KGH9</accession>
<dbReference type="EC" id="3.4.24.-" evidence="11"/>
<sequence>MDIVIKLSQFLLSLSLLIILHELGHFIPAKLFKTRVEKFYLFFDVKYSLFKKKIGETEYGIGWLPLGGYVKISGMIDESMDKEQMAQEPQPWEFRTKPAWQRLIIMLGGVTVNFILAFIIYIGMAFAYGDTYIANADLKDGVAIENPAMIKAGFKTGDKIISIDGKTVENFDKDMNINIIMAKHVLIERDGKQQTLTMPTDFIDQLSKTEKGLLVGIRRPFAISQVSEDSPNQNLKPKDLILSLNGQKIKYFDEAKAVLDVNKGKQISAVVLRDLKETPITLKVTNDGKLGVVSGGLDMKSLEKLGYYKISKKEYGFFESIPVGLEKGKDQLVGYGKQLKMIFNPETKAYKQVGGFAAIYNIFPSSWSWEVFWSITALLSIMLGVMNLLPIPALDGGHVMFLLYEIISGKKPSDKFLENAQMVGFVLLISLLLFANGNDIYKAIVGK</sequence>
<dbReference type="PANTHER" id="PTHR42837">
    <property type="entry name" value="REGULATOR OF SIGMA-E PROTEASE RSEP"/>
    <property type="match status" value="1"/>
</dbReference>
<dbReference type="GO" id="GO:0004222">
    <property type="term" value="F:metalloendopeptidase activity"/>
    <property type="evidence" value="ECO:0007669"/>
    <property type="project" value="InterPro"/>
</dbReference>
<proteinExistence type="inferred from homology"/>
<feature type="transmembrane region" description="Helical" evidence="11">
    <location>
        <begin position="371"/>
        <end position="404"/>
    </location>
</feature>
<evidence type="ECO:0000259" key="12">
    <source>
        <dbReference type="SMART" id="SM00228"/>
    </source>
</evidence>
<dbReference type="AlphaFoldDB" id="A0A1I1KGH9"/>
<evidence type="ECO:0000256" key="5">
    <source>
        <dbReference type="ARBA" id="ARBA00022692"/>
    </source>
</evidence>
<dbReference type="SUPFAM" id="SSF50156">
    <property type="entry name" value="PDZ domain-like"/>
    <property type="match status" value="2"/>
</dbReference>
<evidence type="ECO:0000256" key="3">
    <source>
        <dbReference type="ARBA" id="ARBA00007931"/>
    </source>
</evidence>
<dbReference type="GO" id="GO:0016020">
    <property type="term" value="C:membrane"/>
    <property type="evidence" value="ECO:0007669"/>
    <property type="project" value="UniProtKB-SubCell"/>
</dbReference>
<gene>
    <name evidence="13" type="ORF">SAMN05216297_101395</name>
</gene>
<feature type="transmembrane region" description="Helical" evidence="11">
    <location>
        <begin position="12"/>
        <end position="32"/>
    </location>
</feature>
<evidence type="ECO:0000313" key="13">
    <source>
        <dbReference type="EMBL" id="SFC59929.1"/>
    </source>
</evidence>
<keyword evidence="14" id="KW-1185">Reference proteome</keyword>
<evidence type="ECO:0000256" key="8">
    <source>
        <dbReference type="ARBA" id="ARBA00022989"/>
    </source>
</evidence>
<comment type="similarity">
    <text evidence="3 11">Belongs to the peptidase M50B family.</text>
</comment>
<dbReference type="InterPro" id="IPR036034">
    <property type="entry name" value="PDZ_sf"/>
</dbReference>
<protein>
    <recommendedName>
        <fullName evidence="11">Zinc metalloprotease</fullName>
        <ecNumber evidence="11">3.4.24.-</ecNumber>
    </recommendedName>
</protein>
<evidence type="ECO:0000256" key="11">
    <source>
        <dbReference type="RuleBase" id="RU362031"/>
    </source>
</evidence>
<dbReference type="Pfam" id="PF02163">
    <property type="entry name" value="Peptidase_M50"/>
    <property type="match status" value="1"/>
</dbReference>
<comment type="cofactor">
    <cofactor evidence="1 11">
        <name>Zn(2+)</name>
        <dbReference type="ChEBI" id="CHEBI:29105"/>
    </cofactor>
</comment>
<feature type="transmembrane region" description="Helical" evidence="11">
    <location>
        <begin position="103"/>
        <end position="128"/>
    </location>
</feature>
<keyword evidence="6 11" id="KW-0378">Hydrolase</keyword>
<feature type="domain" description="PDZ" evidence="12">
    <location>
        <begin position="120"/>
        <end position="191"/>
    </location>
</feature>
<keyword evidence="4 13" id="KW-0645">Protease</keyword>
<dbReference type="PANTHER" id="PTHR42837:SF2">
    <property type="entry name" value="MEMBRANE METALLOPROTEASE ARASP2, CHLOROPLASTIC-RELATED"/>
    <property type="match status" value="1"/>
</dbReference>
<dbReference type="CDD" id="cd06163">
    <property type="entry name" value="S2P-M50_PDZ_RseP-like"/>
    <property type="match status" value="2"/>
</dbReference>
<keyword evidence="5 11" id="KW-0812">Transmembrane</keyword>
<dbReference type="STRING" id="739143.SAMN05216297_101395"/>
<feature type="transmembrane region" description="Helical" evidence="11">
    <location>
        <begin position="416"/>
        <end position="435"/>
    </location>
</feature>
<keyword evidence="7 11" id="KW-0862">Zinc</keyword>
<evidence type="ECO:0000256" key="4">
    <source>
        <dbReference type="ARBA" id="ARBA00022670"/>
    </source>
</evidence>
<dbReference type="OrthoDB" id="9782003at2"/>
<keyword evidence="8 11" id="KW-1133">Transmembrane helix</keyword>
<dbReference type="GO" id="GO:0006508">
    <property type="term" value="P:proteolysis"/>
    <property type="evidence" value="ECO:0007669"/>
    <property type="project" value="UniProtKB-KW"/>
</dbReference>
<dbReference type="Proteomes" id="UP000199672">
    <property type="component" value="Unassembled WGS sequence"/>
</dbReference>
<dbReference type="Gene3D" id="2.30.42.10">
    <property type="match status" value="2"/>
</dbReference>
<keyword evidence="9 11" id="KW-0482">Metalloprotease</keyword>
<dbReference type="InterPro" id="IPR004387">
    <property type="entry name" value="Pept_M50_Zn"/>
</dbReference>
<comment type="subcellular location">
    <subcellularLocation>
        <location evidence="2">Membrane</location>
        <topology evidence="2">Multi-pass membrane protein</topology>
    </subcellularLocation>
</comment>
<dbReference type="SMART" id="SM00228">
    <property type="entry name" value="PDZ"/>
    <property type="match status" value="2"/>
</dbReference>